<evidence type="ECO:0008006" key="3">
    <source>
        <dbReference type="Google" id="ProtNLM"/>
    </source>
</evidence>
<dbReference type="EMBL" id="JAZGQK010000001">
    <property type="protein sequence ID" value="MEE6257091.1"/>
    <property type="molecule type" value="Genomic_DNA"/>
</dbReference>
<reference evidence="1 2" key="1">
    <citation type="submission" date="2024-01" db="EMBL/GenBank/DDBJ databases">
        <title>Genome insights into Plantactinospora sonchi sp. nov.</title>
        <authorList>
            <person name="Wang L."/>
        </authorList>
    </citation>
    <scope>NUCLEOTIDE SEQUENCE [LARGE SCALE GENOMIC DNA]</scope>
    <source>
        <strain evidence="1 2">NEAU-QY2</strain>
    </source>
</reference>
<accession>A0ABU7RKT7</accession>
<dbReference type="InterPro" id="IPR029044">
    <property type="entry name" value="Nucleotide-diphossugar_trans"/>
</dbReference>
<keyword evidence="2" id="KW-1185">Reference proteome</keyword>
<evidence type="ECO:0000313" key="2">
    <source>
        <dbReference type="Proteomes" id="UP001332243"/>
    </source>
</evidence>
<sequence>MPRRVIVVMLGPVSWTPPGIEPPRWRSALAEDVVDLVATLNEVDAAIGVTAADRALADAIAWPGMPVYELSANRVGAVLSAAAGHGYDQAAVVAADVPDVPGLLLGKLLRPLTTRTVAVAPALGTAPGLLGVAARLPAPDWLPEVDLDVADVRLIRGAAPRPAEVAVSPGWRRIREAADLATLDPAVEGWDTTRMLLGR</sequence>
<proteinExistence type="predicted"/>
<name>A0ABU7RKT7_9ACTN</name>
<dbReference type="Proteomes" id="UP001332243">
    <property type="component" value="Unassembled WGS sequence"/>
</dbReference>
<gene>
    <name evidence="1" type="ORF">V1633_01130</name>
</gene>
<dbReference type="SUPFAM" id="SSF53448">
    <property type="entry name" value="Nucleotide-diphospho-sugar transferases"/>
    <property type="match status" value="1"/>
</dbReference>
<comment type="caution">
    <text evidence="1">The sequence shown here is derived from an EMBL/GenBank/DDBJ whole genome shotgun (WGS) entry which is preliminary data.</text>
</comment>
<evidence type="ECO:0000313" key="1">
    <source>
        <dbReference type="EMBL" id="MEE6257091.1"/>
    </source>
</evidence>
<dbReference type="Gene3D" id="3.90.550.10">
    <property type="entry name" value="Spore Coat Polysaccharide Biosynthesis Protein SpsA, Chain A"/>
    <property type="match status" value="1"/>
</dbReference>
<protein>
    <recommendedName>
        <fullName evidence="3">MobA-like NTP transferase domain-containing protein</fullName>
    </recommendedName>
</protein>
<organism evidence="1 2">
    <name type="scientific">Plantactinospora sonchi</name>
    <dbReference type="NCBI Taxonomy" id="1544735"/>
    <lineage>
        <taxon>Bacteria</taxon>
        <taxon>Bacillati</taxon>
        <taxon>Actinomycetota</taxon>
        <taxon>Actinomycetes</taxon>
        <taxon>Micromonosporales</taxon>
        <taxon>Micromonosporaceae</taxon>
        <taxon>Plantactinospora</taxon>
    </lineage>
</organism>
<dbReference type="RefSeq" id="WP_331212185.1">
    <property type="nucleotide sequence ID" value="NZ_JAZGQK010000001.1"/>
</dbReference>